<sequence>MEFDGSLNGSTGVFARQFDRIGRVVQLGLASGRVISVSFPESAPADADTDHPLLDRIGAYLGGERDDFEDVGVALTLATDRRRVLEATRKIPYGETATVSQVVQLSGLNPDEPDDVETVRDALDENPTPLFIPDHRVEAKTATPEDVAETLRGIEGG</sequence>
<dbReference type="AlphaFoldDB" id="A0A343TFP3"/>
<dbReference type="InterPro" id="IPR036388">
    <property type="entry name" value="WH-like_DNA-bd_sf"/>
</dbReference>
<dbReference type="RefSeq" id="WP_119813959.1">
    <property type="nucleotide sequence ID" value="NZ_CP025066.1"/>
</dbReference>
<dbReference type="Proteomes" id="UP000263012">
    <property type="component" value="Chromosome"/>
</dbReference>
<dbReference type="GO" id="GO:0032259">
    <property type="term" value="P:methylation"/>
    <property type="evidence" value="ECO:0007669"/>
    <property type="project" value="UniProtKB-KW"/>
</dbReference>
<dbReference type="OrthoDB" id="372118at2157"/>
<proteinExistence type="predicted"/>
<dbReference type="GeneID" id="37876596"/>
<dbReference type="SUPFAM" id="SSF46767">
    <property type="entry name" value="Methylated DNA-protein cysteine methyltransferase, C-terminal domain"/>
    <property type="match status" value="1"/>
</dbReference>
<dbReference type="InterPro" id="IPR036217">
    <property type="entry name" value="MethylDNA_cys_MeTrfase_DNAb"/>
</dbReference>
<dbReference type="EC" id="2.1.1.63" evidence="3"/>
<evidence type="ECO:0000313" key="3">
    <source>
        <dbReference type="EMBL" id="AUX07915.1"/>
    </source>
</evidence>
<keyword evidence="3" id="KW-0489">Methyltransferase</keyword>
<keyword evidence="4" id="KW-1185">Reference proteome</keyword>
<feature type="domain" description="Methylated-DNA-[protein]-cysteine S-methyltransferase DNA binding" evidence="2">
    <location>
        <begin position="81"/>
        <end position="142"/>
    </location>
</feature>
<keyword evidence="1" id="KW-0227">DNA damage</keyword>
<dbReference type="Pfam" id="PF01035">
    <property type="entry name" value="DNA_binding_1"/>
    <property type="match status" value="1"/>
</dbReference>
<dbReference type="KEGG" id="hdf:AArcSl_0260"/>
<evidence type="ECO:0000313" key="4">
    <source>
        <dbReference type="Proteomes" id="UP000263012"/>
    </source>
</evidence>
<dbReference type="InterPro" id="IPR014048">
    <property type="entry name" value="MethylDNA_cys_MeTrfase_DNA-bd"/>
</dbReference>
<protein>
    <submittedName>
        <fullName evidence="3">Methylated DNA-protein cysteine methyltransferase</fullName>
        <ecNumber evidence="3">2.1.1.63</ecNumber>
    </submittedName>
</protein>
<name>A0A343TFP3_9EURY</name>
<gene>
    <name evidence="3" type="primary">ogt</name>
    <name evidence="3" type="ORF">AArcSl_0260</name>
</gene>
<dbReference type="CDD" id="cd06445">
    <property type="entry name" value="ATase"/>
    <property type="match status" value="1"/>
</dbReference>
<dbReference type="GO" id="GO:0006281">
    <property type="term" value="P:DNA repair"/>
    <property type="evidence" value="ECO:0007669"/>
    <property type="project" value="InterPro"/>
</dbReference>
<dbReference type="Gene3D" id="1.10.10.10">
    <property type="entry name" value="Winged helix-like DNA-binding domain superfamily/Winged helix DNA-binding domain"/>
    <property type="match status" value="1"/>
</dbReference>
<keyword evidence="3" id="KW-0808">Transferase</keyword>
<evidence type="ECO:0000256" key="1">
    <source>
        <dbReference type="ARBA" id="ARBA00022763"/>
    </source>
</evidence>
<dbReference type="EMBL" id="CP025066">
    <property type="protein sequence ID" value="AUX07915.1"/>
    <property type="molecule type" value="Genomic_DNA"/>
</dbReference>
<accession>A0A343TFP3</accession>
<dbReference type="GO" id="GO:0003908">
    <property type="term" value="F:methylated-DNA-[protein]-cysteine S-methyltransferase activity"/>
    <property type="evidence" value="ECO:0007669"/>
    <property type="project" value="UniProtKB-EC"/>
</dbReference>
<organism evidence="3 4">
    <name type="scientific">Halalkaliarchaeum desulfuricum</name>
    <dbReference type="NCBI Taxonomy" id="2055893"/>
    <lineage>
        <taxon>Archaea</taxon>
        <taxon>Methanobacteriati</taxon>
        <taxon>Methanobacteriota</taxon>
        <taxon>Stenosarchaea group</taxon>
        <taxon>Halobacteria</taxon>
        <taxon>Halobacteriales</taxon>
        <taxon>Haloferacaceae</taxon>
        <taxon>Halalkaliarchaeum</taxon>
    </lineage>
</organism>
<evidence type="ECO:0000259" key="2">
    <source>
        <dbReference type="Pfam" id="PF01035"/>
    </source>
</evidence>
<reference evidence="4" key="1">
    <citation type="submission" date="2017-11" db="EMBL/GenBank/DDBJ databases">
        <title>Phenotypic and genomic properties of facultatively anaerobic sulfur-reducing natronoarchaea from hypersaline soda lakes.</title>
        <authorList>
            <person name="Sorokin D.Y."/>
            <person name="Kublanov I.V."/>
            <person name="Roman P."/>
            <person name="Sinninghe Damste J.S."/>
            <person name="Golyshin P.N."/>
            <person name="Rojo D."/>
            <person name="Ciordia S."/>
            <person name="Mena M.D.C."/>
            <person name="Ferrer M."/>
            <person name="Messina E."/>
            <person name="Smedile F."/>
            <person name="La Spada G."/>
            <person name="La Cono V."/>
            <person name="Yakimov M.M."/>
        </authorList>
    </citation>
    <scope>NUCLEOTIDE SEQUENCE [LARGE SCALE GENOMIC DNA]</scope>
    <source>
        <strain evidence="4">AArc-Sl</strain>
    </source>
</reference>